<feature type="coiled-coil region" evidence="3">
    <location>
        <begin position="157"/>
        <end position="233"/>
    </location>
</feature>
<dbReference type="Gene3D" id="1.20.5.500">
    <property type="entry name" value="Single helix bin"/>
    <property type="match status" value="1"/>
</dbReference>
<dbReference type="AlphaFoldDB" id="A0A6J2VEW0"/>
<dbReference type="InterPro" id="IPR039008">
    <property type="entry name" value="IF_rod_dom"/>
</dbReference>
<dbReference type="CTD" id="8419"/>
<sequence>MPLPRRRSSFLGQSATERPGGIGRMSAGNTTAPRGVFVGMAPTNVPTPTGGISSLGTRVSRRALGISSVFLQGLRSTSVPVMPQHGERGHQPSFDSLNVSLLEYRDKVHALEELNQQLEEQIRHCLDRKASSAGTWGALRQEWEDVYRQVSEAILDNARLMLQTENVQATAEDLKDRYDNEQPFRKAVEEEISSLYKVIDDANLTRMDLENQIECMRAELNDLERNHEEDVRVLYNEMAGRDAQEHDSPIQTSLDQILSCIRSHWEKVIEKNRAETDSYLECKQAGSLNSKLSHEEEELESLKSECYDAGCKIQNLQAETESIRALKRGLENSLNDAKHWHDIEVQNLGSVIGKLEAELADIRGDIDQQRRDYETLLSNKTRLEQEIGTYHGILDGEESRYCCSPSDGKAEVEGASYSGTPHTDGSNPTSSPERQ</sequence>
<dbReference type="Gene3D" id="1.20.5.170">
    <property type="match status" value="1"/>
</dbReference>
<feature type="coiled-coil region" evidence="3">
    <location>
        <begin position="101"/>
        <end position="128"/>
    </location>
</feature>
<dbReference type="InterPro" id="IPR002957">
    <property type="entry name" value="Keratin_I"/>
</dbReference>
<dbReference type="Gene3D" id="1.20.5.1160">
    <property type="entry name" value="Vasodilator-stimulated phosphoprotein"/>
    <property type="match status" value="1"/>
</dbReference>
<evidence type="ECO:0000256" key="4">
    <source>
        <dbReference type="SAM" id="MobiDB-lite"/>
    </source>
</evidence>
<evidence type="ECO:0000256" key="2">
    <source>
        <dbReference type="ARBA" id="ARBA00023054"/>
    </source>
</evidence>
<dbReference type="Proteomes" id="UP000504632">
    <property type="component" value="Chromosome 5"/>
</dbReference>
<dbReference type="GO" id="GO:0005198">
    <property type="term" value="F:structural molecule activity"/>
    <property type="evidence" value="ECO:0007669"/>
    <property type="project" value="InterPro"/>
</dbReference>
<dbReference type="SUPFAM" id="SSF64593">
    <property type="entry name" value="Intermediate filament protein, coiled coil region"/>
    <property type="match status" value="1"/>
</dbReference>
<evidence type="ECO:0000259" key="5">
    <source>
        <dbReference type="PROSITE" id="PS51842"/>
    </source>
</evidence>
<dbReference type="PRINTS" id="PR01248">
    <property type="entry name" value="TYPE1KERATIN"/>
</dbReference>
<evidence type="ECO:0000256" key="3">
    <source>
        <dbReference type="SAM" id="Coils"/>
    </source>
</evidence>
<feature type="region of interest" description="Disordered" evidence="4">
    <location>
        <begin position="1"/>
        <end position="31"/>
    </location>
</feature>
<dbReference type="FunCoup" id="A0A6J2VEW0">
    <property type="interactions" value="23"/>
</dbReference>
<dbReference type="GO" id="GO:0005882">
    <property type="term" value="C:intermediate filament"/>
    <property type="evidence" value="ECO:0007669"/>
    <property type="project" value="UniProtKB-KW"/>
</dbReference>
<gene>
    <name evidence="7" type="primary">bfsp2</name>
</gene>
<accession>A0A6J2VEW0</accession>
<dbReference type="SMART" id="SM01391">
    <property type="entry name" value="Filament"/>
    <property type="match status" value="1"/>
</dbReference>
<protein>
    <submittedName>
        <fullName evidence="7">Phakinin</fullName>
    </submittedName>
</protein>
<reference evidence="7" key="1">
    <citation type="submission" date="2025-08" db="UniProtKB">
        <authorList>
            <consortium name="RefSeq"/>
        </authorList>
    </citation>
    <scope>IDENTIFICATION</scope>
</reference>
<feature type="region of interest" description="Disordered" evidence="4">
    <location>
        <begin position="403"/>
        <end position="435"/>
    </location>
</feature>
<keyword evidence="1" id="KW-0403">Intermediate filament</keyword>
<organism evidence="6 7">
    <name type="scientific">Chanos chanos</name>
    <name type="common">Milkfish</name>
    <name type="synonym">Mugil chanos</name>
    <dbReference type="NCBI Taxonomy" id="29144"/>
    <lineage>
        <taxon>Eukaryota</taxon>
        <taxon>Metazoa</taxon>
        <taxon>Chordata</taxon>
        <taxon>Craniata</taxon>
        <taxon>Vertebrata</taxon>
        <taxon>Euteleostomi</taxon>
        <taxon>Actinopterygii</taxon>
        <taxon>Neopterygii</taxon>
        <taxon>Teleostei</taxon>
        <taxon>Ostariophysi</taxon>
        <taxon>Gonorynchiformes</taxon>
        <taxon>Chanidae</taxon>
        <taxon>Chanos</taxon>
    </lineage>
</organism>
<dbReference type="OrthoDB" id="8851579at2759"/>
<dbReference type="InParanoid" id="A0A6J2VEW0"/>
<keyword evidence="6" id="KW-1185">Reference proteome</keyword>
<dbReference type="PANTHER" id="PTHR23239:SF32">
    <property type="entry name" value="PHAKININ"/>
    <property type="match status" value="1"/>
</dbReference>
<name>A0A6J2VEW0_CHACN</name>
<dbReference type="GeneID" id="115812122"/>
<dbReference type="Pfam" id="PF00038">
    <property type="entry name" value="Filament"/>
    <property type="match status" value="1"/>
</dbReference>
<feature type="domain" description="IF rod" evidence="5">
    <location>
        <begin position="106"/>
        <end position="401"/>
    </location>
</feature>
<proteinExistence type="predicted"/>
<feature type="compositionally biased region" description="Polar residues" evidence="4">
    <location>
        <begin position="417"/>
        <end position="435"/>
    </location>
</feature>
<dbReference type="PANTHER" id="PTHR23239">
    <property type="entry name" value="INTERMEDIATE FILAMENT"/>
    <property type="match status" value="1"/>
</dbReference>
<evidence type="ECO:0000313" key="7">
    <source>
        <dbReference type="RefSeq" id="XP_030630472.1"/>
    </source>
</evidence>
<evidence type="ECO:0000313" key="6">
    <source>
        <dbReference type="Proteomes" id="UP000504632"/>
    </source>
</evidence>
<dbReference type="RefSeq" id="XP_030630472.1">
    <property type="nucleotide sequence ID" value="XM_030774612.1"/>
</dbReference>
<dbReference type="GO" id="GO:0045109">
    <property type="term" value="P:intermediate filament organization"/>
    <property type="evidence" value="ECO:0007669"/>
    <property type="project" value="TreeGrafter"/>
</dbReference>
<evidence type="ECO:0000256" key="1">
    <source>
        <dbReference type="ARBA" id="ARBA00022754"/>
    </source>
</evidence>
<dbReference type="PROSITE" id="PS51842">
    <property type="entry name" value="IF_ROD_2"/>
    <property type="match status" value="1"/>
</dbReference>
<feature type="coiled-coil region" evidence="3">
    <location>
        <begin position="285"/>
        <end position="386"/>
    </location>
</feature>
<keyword evidence="2 3" id="KW-0175">Coiled coil</keyword>